<dbReference type="OrthoDB" id="340500at2759"/>
<dbReference type="GO" id="GO:0000467">
    <property type="term" value="P:exonucleolytic trimming to generate mature 3'-end of 5.8S rRNA from tricistronic rRNA transcript (SSU-rRNA, 5.8S rRNA, LSU-rRNA)"/>
    <property type="evidence" value="ECO:0000318"/>
    <property type="project" value="GO_Central"/>
</dbReference>
<dbReference type="GO" id="GO:0000177">
    <property type="term" value="C:cytoplasmic exosome (RNase complex)"/>
    <property type="evidence" value="ECO:0000318"/>
    <property type="project" value="GO_Central"/>
</dbReference>
<dbReference type="KEGG" id="tva:4772900"/>
<dbReference type="InParanoid" id="A2DXE9"/>
<protein>
    <recommendedName>
        <fullName evidence="1">S1 motif domain-containing protein</fullName>
    </recommendedName>
</protein>
<evidence type="ECO:0000313" key="3">
    <source>
        <dbReference type="Proteomes" id="UP000001542"/>
    </source>
</evidence>
<dbReference type="eggNOG" id="KOG1004">
    <property type="taxonomic scope" value="Eukaryota"/>
</dbReference>
<feature type="domain" description="S1 motif" evidence="1">
    <location>
        <begin position="17"/>
        <end position="86"/>
    </location>
</feature>
<dbReference type="GO" id="GO:0003723">
    <property type="term" value="F:RNA binding"/>
    <property type="evidence" value="ECO:0000318"/>
    <property type="project" value="GO_Central"/>
</dbReference>
<evidence type="ECO:0000259" key="1">
    <source>
        <dbReference type="SMART" id="SM00316"/>
    </source>
</evidence>
<dbReference type="EMBL" id="DS113263">
    <property type="protein sequence ID" value="EAY14901.1"/>
    <property type="molecule type" value="Genomic_DNA"/>
</dbReference>
<dbReference type="GO" id="GO:0071034">
    <property type="term" value="P:CUT catabolic process"/>
    <property type="evidence" value="ECO:0000318"/>
    <property type="project" value="GO_Central"/>
</dbReference>
<dbReference type="PANTHER" id="PTHR21321:SF1">
    <property type="entry name" value="EXOSOME COMPLEX COMPONENT RRP40"/>
    <property type="match status" value="1"/>
</dbReference>
<dbReference type="STRING" id="5722.A2DXE9"/>
<dbReference type="SMART" id="SM00316">
    <property type="entry name" value="S1"/>
    <property type="match status" value="1"/>
</dbReference>
<reference evidence="2" key="1">
    <citation type="submission" date="2006-10" db="EMBL/GenBank/DDBJ databases">
        <authorList>
            <person name="Amadeo P."/>
            <person name="Zhao Q."/>
            <person name="Wortman J."/>
            <person name="Fraser-Liggett C."/>
            <person name="Carlton J."/>
        </authorList>
    </citation>
    <scope>NUCLEOTIDE SEQUENCE</scope>
    <source>
        <strain evidence="2">G3</strain>
    </source>
</reference>
<dbReference type="InterPro" id="IPR012340">
    <property type="entry name" value="NA-bd_OB-fold"/>
</dbReference>
<dbReference type="Pfam" id="PF21262">
    <property type="entry name" value="RRP40_S1"/>
    <property type="match status" value="1"/>
</dbReference>
<evidence type="ECO:0000313" key="2">
    <source>
        <dbReference type="EMBL" id="EAY14901.1"/>
    </source>
</evidence>
<dbReference type="Gene3D" id="2.40.50.140">
    <property type="entry name" value="Nucleic acid-binding proteins"/>
    <property type="match status" value="1"/>
</dbReference>
<dbReference type="InterPro" id="IPR003029">
    <property type="entry name" value="S1_domain"/>
</dbReference>
<dbReference type="GO" id="GO:0000956">
    <property type="term" value="P:nuclear-transcribed mRNA catabolic process"/>
    <property type="evidence" value="ECO:0000318"/>
    <property type="project" value="GO_Central"/>
</dbReference>
<dbReference type="FunCoup" id="A2DXE9">
    <property type="interactions" value="372"/>
</dbReference>
<organism evidence="2 3">
    <name type="scientific">Trichomonas vaginalis (strain ATCC PRA-98 / G3)</name>
    <dbReference type="NCBI Taxonomy" id="412133"/>
    <lineage>
        <taxon>Eukaryota</taxon>
        <taxon>Metamonada</taxon>
        <taxon>Parabasalia</taxon>
        <taxon>Trichomonadida</taxon>
        <taxon>Trichomonadidae</taxon>
        <taxon>Trichomonas</taxon>
    </lineage>
</organism>
<dbReference type="VEuPathDB" id="TrichDB:TVAGG3_0925500"/>
<gene>
    <name evidence="2" type="ORF">TVAG_380110</name>
</gene>
<dbReference type="VEuPathDB" id="TrichDB:TVAG_380110"/>
<keyword evidence="3" id="KW-1185">Reference proteome</keyword>
<dbReference type="InterPro" id="IPR026699">
    <property type="entry name" value="Exosome_RNA_bind1/RRP40/RRP4"/>
</dbReference>
<dbReference type="GO" id="GO:0071035">
    <property type="term" value="P:nuclear polyadenylation-dependent rRNA catabolic process"/>
    <property type="evidence" value="ECO:0000318"/>
    <property type="project" value="GO_Central"/>
</dbReference>
<proteinExistence type="predicted"/>
<reference evidence="2" key="2">
    <citation type="journal article" date="2007" name="Science">
        <title>Draft genome sequence of the sexually transmitted pathogen Trichomonas vaginalis.</title>
        <authorList>
            <person name="Carlton J.M."/>
            <person name="Hirt R.P."/>
            <person name="Silva J.C."/>
            <person name="Delcher A.L."/>
            <person name="Schatz M."/>
            <person name="Zhao Q."/>
            <person name="Wortman J.R."/>
            <person name="Bidwell S.L."/>
            <person name="Alsmark U.C.M."/>
            <person name="Besteiro S."/>
            <person name="Sicheritz-Ponten T."/>
            <person name="Noel C.J."/>
            <person name="Dacks J.B."/>
            <person name="Foster P.G."/>
            <person name="Simillion C."/>
            <person name="Van de Peer Y."/>
            <person name="Miranda-Saavedra D."/>
            <person name="Barton G.J."/>
            <person name="Westrop G.D."/>
            <person name="Mueller S."/>
            <person name="Dessi D."/>
            <person name="Fiori P.L."/>
            <person name="Ren Q."/>
            <person name="Paulsen I."/>
            <person name="Zhang H."/>
            <person name="Bastida-Corcuera F.D."/>
            <person name="Simoes-Barbosa A."/>
            <person name="Brown M.T."/>
            <person name="Hayes R.D."/>
            <person name="Mukherjee M."/>
            <person name="Okumura C.Y."/>
            <person name="Schneider R."/>
            <person name="Smith A.J."/>
            <person name="Vanacova S."/>
            <person name="Villalvazo M."/>
            <person name="Haas B.J."/>
            <person name="Pertea M."/>
            <person name="Feldblyum T.V."/>
            <person name="Utterback T.R."/>
            <person name="Shu C.L."/>
            <person name="Osoegawa K."/>
            <person name="de Jong P.J."/>
            <person name="Hrdy I."/>
            <person name="Horvathova L."/>
            <person name="Zubacova Z."/>
            <person name="Dolezal P."/>
            <person name="Malik S.B."/>
            <person name="Logsdon J.M. Jr."/>
            <person name="Henze K."/>
            <person name="Gupta A."/>
            <person name="Wang C.C."/>
            <person name="Dunne R.L."/>
            <person name="Upcroft J.A."/>
            <person name="Upcroft P."/>
            <person name="White O."/>
            <person name="Salzberg S.L."/>
            <person name="Tang P."/>
            <person name="Chiu C.-H."/>
            <person name="Lee Y.-S."/>
            <person name="Embley T.M."/>
            <person name="Coombs G.H."/>
            <person name="Mottram J.C."/>
            <person name="Tachezy J."/>
            <person name="Fraser-Liggett C.M."/>
            <person name="Johnson P.J."/>
        </authorList>
    </citation>
    <scope>NUCLEOTIDE SEQUENCE [LARGE SCALE GENOMIC DNA]</scope>
    <source>
        <strain evidence="2">G3</strain>
    </source>
</reference>
<dbReference type="RefSeq" id="XP_001327124.1">
    <property type="nucleotide sequence ID" value="XM_001327089.1"/>
</dbReference>
<dbReference type="PANTHER" id="PTHR21321">
    <property type="entry name" value="PNAS-3 RELATED"/>
    <property type="match status" value="1"/>
</dbReference>
<dbReference type="GO" id="GO:0034475">
    <property type="term" value="P:U4 snRNA 3'-end processing"/>
    <property type="evidence" value="ECO:0000318"/>
    <property type="project" value="GO_Central"/>
</dbReference>
<accession>A2DXE9</accession>
<sequence length="178" mass="19537">MEGTKVIGHTNSFYKATAGDIVIGIVDRKNGDDWLVDIGSSHNAYLPGMAFAGVTKQTAPKFDKGDLVVAWVEQVPEAGEVLLSCLPRTQNEKLGRLTGGTVLRLRQNDMKLLDEIEFDKLVAAKSKLNVAPGMNGRYWFETENSIADVQLLSLLKSSLSQPNPKTAFEDGLQNIRFN</sequence>
<dbReference type="SMR" id="A2DXE9"/>
<dbReference type="GO" id="GO:0071051">
    <property type="term" value="P:poly(A)-dependent snoRNA 3'-end processing"/>
    <property type="evidence" value="ECO:0000318"/>
    <property type="project" value="GO_Central"/>
</dbReference>
<name>A2DXE9_TRIV3</name>
<dbReference type="GO" id="GO:0071038">
    <property type="term" value="P:TRAMP-dependent tRNA surveillance pathway"/>
    <property type="evidence" value="ECO:0000318"/>
    <property type="project" value="GO_Central"/>
</dbReference>
<dbReference type="AlphaFoldDB" id="A2DXE9"/>
<dbReference type="Proteomes" id="UP000001542">
    <property type="component" value="Unassembled WGS sequence"/>
</dbReference>
<dbReference type="SUPFAM" id="SSF50249">
    <property type="entry name" value="Nucleic acid-binding proteins"/>
    <property type="match status" value="1"/>
</dbReference>
<dbReference type="GO" id="GO:0000176">
    <property type="term" value="C:nuclear exosome (RNase complex)"/>
    <property type="evidence" value="ECO:0000318"/>
    <property type="project" value="GO_Central"/>
</dbReference>